<proteinExistence type="inferred from homology"/>
<keyword evidence="4 7" id="KW-0812">Transmembrane</keyword>
<dbReference type="PANTHER" id="PTHR23503:SF8">
    <property type="entry name" value="FACILITATED GLUCOSE TRANSPORTER PROTEIN 1"/>
    <property type="match status" value="1"/>
</dbReference>
<dbReference type="PRINTS" id="PR00171">
    <property type="entry name" value="SUGRTRNSPORT"/>
</dbReference>
<evidence type="ECO:0000313" key="10">
    <source>
        <dbReference type="Proteomes" id="UP000016931"/>
    </source>
</evidence>
<protein>
    <submittedName>
        <fullName evidence="9">General substrate transporter</fullName>
    </submittedName>
</protein>
<organism evidence="9 10">
    <name type="scientific">Sphaerulina musiva (strain SO2202)</name>
    <name type="common">Poplar stem canker fungus</name>
    <name type="synonym">Septoria musiva</name>
    <dbReference type="NCBI Taxonomy" id="692275"/>
    <lineage>
        <taxon>Eukaryota</taxon>
        <taxon>Fungi</taxon>
        <taxon>Dikarya</taxon>
        <taxon>Ascomycota</taxon>
        <taxon>Pezizomycotina</taxon>
        <taxon>Dothideomycetes</taxon>
        <taxon>Dothideomycetidae</taxon>
        <taxon>Mycosphaerellales</taxon>
        <taxon>Mycosphaerellaceae</taxon>
        <taxon>Sphaerulina</taxon>
    </lineage>
</organism>
<evidence type="ECO:0000256" key="2">
    <source>
        <dbReference type="ARBA" id="ARBA00010992"/>
    </source>
</evidence>
<keyword evidence="6 7" id="KW-0472">Membrane</keyword>
<evidence type="ECO:0000256" key="7">
    <source>
        <dbReference type="SAM" id="Phobius"/>
    </source>
</evidence>
<dbReference type="InterPro" id="IPR020846">
    <property type="entry name" value="MFS_dom"/>
</dbReference>
<dbReference type="Pfam" id="PF00083">
    <property type="entry name" value="Sugar_tr"/>
    <property type="match status" value="1"/>
</dbReference>
<feature type="domain" description="Major facilitator superfamily (MFS) profile" evidence="8">
    <location>
        <begin position="1"/>
        <end position="415"/>
    </location>
</feature>
<dbReference type="eggNOG" id="KOG0569">
    <property type="taxonomic scope" value="Eukaryota"/>
</dbReference>
<dbReference type="PROSITE" id="PS50850">
    <property type="entry name" value="MFS"/>
    <property type="match status" value="1"/>
</dbReference>
<dbReference type="RefSeq" id="XP_016766051.1">
    <property type="nucleotide sequence ID" value="XM_016903897.1"/>
</dbReference>
<accession>N1QL70</accession>
<feature type="transmembrane region" description="Helical" evidence="7">
    <location>
        <begin position="61"/>
        <end position="82"/>
    </location>
</feature>
<dbReference type="Proteomes" id="UP000016931">
    <property type="component" value="Unassembled WGS sequence"/>
</dbReference>
<evidence type="ECO:0000256" key="6">
    <source>
        <dbReference type="ARBA" id="ARBA00023136"/>
    </source>
</evidence>
<dbReference type="GO" id="GO:0015149">
    <property type="term" value="F:hexose transmembrane transporter activity"/>
    <property type="evidence" value="ECO:0007669"/>
    <property type="project" value="TreeGrafter"/>
</dbReference>
<feature type="transmembrane region" description="Helical" evidence="7">
    <location>
        <begin position="6"/>
        <end position="29"/>
    </location>
</feature>
<evidence type="ECO:0000313" key="9">
    <source>
        <dbReference type="EMBL" id="EMF17930.1"/>
    </source>
</evidence>
<evidence type="ECO:0000259" key="8">
    <source>
        <dbReference type="PROSITE" id="PS50850"/>
    </source>
</evidence>
<dbReference type="HOGENOM" id="CLU_001265_30_5_1"/>
<dbReference type="PROSITE" id="PS00217">
    <property type="entry name" value="SUGAR_TRANSPORT_2"/>
    <property type="match status" value="1"/>
</dbReference>
<evidence type="ECO:0000256" key="4">
    <source>
        <dbReference type="ARBA" id="ARBA00022692"/>
    </source>
</evidence>
<dbReference type="STRING" id="692275.N1QL70"/>
<dbReference type="GO" id="GO:0016020">
    <property type="term" value="C:membrane"/>
    <property type="evidence" value="ECO:0007669"/>
    <property type="project" value="UniProtKB-SubCell"/>
</dbReference>
<feature type="transmembrane region" description="Helical" evidence="7">
    <location>
        <begin position="300"/>
        <end position="319"/>
    </location>
</feature>
<dbReference type="GeneID" id="27901034"/>
<keyword evidence="3" id="KW-0813">Transport</keyword>
<dbReference type="AlphaFoldDB" id="N1QL70"/>
<dbReference type="OrthoDB" id="4540492at2759"/>
<comment type="subcellular location">
    <subcellularLocation>
        <location evidence="1">Membrane</location>
        <topology evidence="1">Multi-pass membrane protein</topology>
    </subcellularLocation>
</comment>
<feature type="transmembrane region" description="Helical" evidence="7">
    <location>
        <begin position="392"/>
        <end position="411"/>
    </location>
</feature>
<dbReference type="InterPro" id="IPR036259">
    <property type="entry name" value="MFS_trans_sf"/>
</dbReference>
<feature type="transmembrane region" description="Helical" evidence="7">
    <location>
        <begin position="36"/>
        <end position="55"/>
    </location>
</feature>
<comment type="similarity">
    <text evidence="2">Belongs to the major facilitator superfamily. Sugar transporter (TC 2.A.1.1) family.</text>
</comment>
<evidence type="ECO:0000256" key="1">
    <source>
        <dbReference type="ARBA" id="ARBA00004141"/>
    </source>
</evidence>
<dbReference type="PANTHER" id="PTHR23503">
    <property type="entry name" value="SOLUTE CARRIER FAMILY 2"/>
    <property type="match status" value="1"/>
</dbReference>
<feature type="transmembrane region" description="Helical" evidence="7">
    <location>
        <begin position="233"/>
        <end position="258"/>
    </location>
</feature>
<feature type="transmembrane region" description="Helical" evidence="7">
    <location>
        <begin position="325"/>
        <end position="349"/>
    </location>
</feature>
<evidence type="ECO:0000256" key="3">
    <source>
        <dbReference type="ARBA" id="ARBA00022448"/>
    </source>
</evidence>
<dbReference type="InterPro" id="IPR005829">
    <property type="entry name" value="Sugar_transporter_CS"/>
</dbReference>
<dbReference type="OMA" id="WAITASF"/>
<feature type="transmembrane region" description="Helical" evidence="7">
    <location>
        <begin position="121"/>
        <end position="144"/>
    </location>
</feature>
<feature type="transmembrane region" description="Helical" evidence="7">
    <location>
        <begin position="361"/>
        <end position="380"/>
    </location>
</feature>
<dbReference type="InterPro" id="IPR045263">
    <property type="entry name" value="GLUT"/>
</dbReference>
<name>N1QL70_SPHMS</name>
<dbReference type="InterPro" id="IPR005828">
    <property type="entry name" value="MFS_sugar_transport-like"/>
</dbReference>
<dbReference type="EMBL" id="KB456260">
    <property type="protein sequence ID" value="EMF17930.1"/>
    <property type="molecule type" value="Genomic_DNA"/>
</dbReference>
<feature type="transmembrane region" description="Helical" evidence="7">
    <location>
        <begin position="94"/>
        <end position="115"/>
    </location>
</feature>
<reference evidence="9 10" key="1">
    <citation type="journal article" date="2012" name="PLoS Pathog.">
        <title>Diverse lifestyles and strategies of plant pathogenesis encoded in the genomes of eighteen Dothideomycetes fungi.</title>
        <authorList>
            <person name="Ohm R.A."/>
            <person name="Feau N."/>
            <person name="Henrissat B."/>
            <person name="Schoch C.L."/>
            <person name="Horwitz B.A."/>
            <person name="Barry K.W."/>
            <person name="Condon B.J."/>
            <person name="Copeland A.C."/>
            <person name="Dhillon B."/>
            <person name="Glaser F."/>
            <person name="Hesse C.N."/>
            <person name="Kosti I."/>
            <person name="LaButti K."/>
            <person name="Lindquist E.A."/>
            <person name="Lucas S."/>
            <person name="Salamov A.A."/>
            <person name="Bradshaw R.E."/>
            <person name="Ciuffetti L."/>
            <person name="Hamelin R.C."/>
            <person name="Kema G.H.J."/>
            <person name="Lawrence C."/>
            <person name="Scott J.A."/>
            <person name="Spatafora J.W."/>
            <person name="Turgeon B.G."/>
            <person name="de Wit P.J.G.M."/>
            <person name="Zhong S."/>
            <person name="Goodwin S.B."/>
            <person name="Grigoriev I.V."/>
        </authorList>
    </citation>
    <scope>NUCLEOTIDE SEQUENCE [LARGE SCALE GENOMIC DNA]</scope>
    <source>
        <strain evidence="9 10">SO2202</strain>
    </source>
</reference>
<evidence type="ECO:0000256" key="5">
    <source>
        <dbReference type="ARBA" id="ARBA00022989"/>
    </source>
</evidence>
<gene>
    <name evidence="9" type="ORF">SEPMUDRAFT_146835</name>
</gene>
<feature type="transmembrane region" description="Helical" evidence="7">
    <location>
        <begin position="270"/>
        <end position="288"/>
    </location>
</feature>
<keyword evidence="10" id="KW-1185">Reference proteome</keyword>
<keyword evidence="5 7" id="KW-1133">Transmembrane helix</keyword>
<dbReference type="InterPro" id="IPR003663">
    <property type="entry name" value="Sugar/inositol_transpt"/>
</dbReference>
<dbReference type="Gene3D" id="1.20.1250.20">
    <property type="entry name" value="MFS general substrate transporter like domains"/>
    <property type="match status" value="1"/>
</dbReference>
<sequence length="434" mass="45601">MNPTQFGLVSSSFTLGGLLGALSAGPVAARYGRLRAMIYLSAFAVVGPLFEAAAPNVGVMALGRLIAGIGAGGATVVVPIYISEISPPSKRGFFGAFTQIATNCGILITQALGLFLSEGQLWRIILAVGGAIALLQMLGLVLAGQESPKYLADMGEISRAKSVLRKLRGLHADIDDEISALGTSVEQYSDDEEANLLSNHETTRYSSNNNKKNNNKKDALGFFEVTTHPDTKAAVISVIAIMVAQQFTGINSIVMYGVSLLSSLLAANSAILNVAVAAVNIIITTSCAPLADKLGRIRCLLLSITGMGLSSLLLAIGMMHSIKVLSAVAVILFVASFGLGLGPIPFILASELVGSEAVGAVQSWALAANWIATFIVAQFFPLLNARMAPGQVYFIFAAFAVLFGVFVGWYVPETKGKKDADEVWGRRKSVGLED</sequence>
<dbReference type="SUPFAM" id="SSF103473">
    <property type="entry name" value="MFS general substrate transporter"/>
    <property type="match status" value="1"/>
</dbReference>